<comment type="function">
    <text evidence="13">Polymerase alpha in a complex with DNA primase is a replicative polymerase.</text>
</comment>
<dbReference type="InterPro" id="IPR023211">
    <property type="entry name" value="DNA_pol_palm_dom_sf"/>
</dbReference>
<dbReference type="CDD" id="cd05532">
    <property type="entry name" value="POLBc_alpha"/>
    <property type="match status" value="1"/>
</dbReference>
<dbReference type="GO" id="GO:0003682">
    <property type="term" value="F:chromatin binding"/>
    <property type="evidence" value="ECO:0007669"/>
    <property type="project" value="TreeGrafter"/>
</dbReference>
<dbReference type="InterPro" id="IPR043502">
    <property type="entry name" value="DNA/RNA_pol_sf"/>
</dbReference>
<protein>
    <recommendedName>
        <fullName evidence="14">DNA polymerase</fullName>
        <ecNumber evidence="14">2.7.7.7</ecNumber>
    </recommendedName>
</protein>
<comment type="catalytic activity">
    <reaction evidence="12 14">
        <text>DNA(n) + a 2'-deoxyribonucleoside 5'-triphosphate = DNA(n+1) + diphosphate</text>
        <dbReference type="Rhea" id="RHEA:22508"/>
        <dbReference type="Rhea" id="RHEA-COMP:17339"/>
        <dbReference type="Rhea" id="RHEA-COMP:17340"/>
        <dbReference type="ChEBI" id="CHEBI:33019"/>
        <dbReference type="ChEBI" id="CHEBI:61560"/>
        <dbReference type="ChEBI" id="CHEBI:173112"/>
        <dbReference type="EC" id="2.7.7.7"/>
    </reaction>
</comment>
<dbReference type="GO" id="GO:1902975">
    <property type="term" value="P:mitotic DNA replication initiation"/>
    <property type="evidence" value="ECO:0007669"/>
    <property type="project" value="InterPro"/>
</dbReference>
<evidence type="ECO:0000259" key="17">
    <source>
        <dbReference type="Pfam" id="PF03104"/>
    </source>
</evidence>
<organism evidence="20 21">
    <name type="scientific">Cephalotus follicularis</name>
    <name type="common">Albany pitcher plant</name>
    <dbReference type="NCBI Taxonomy" id="3775"/>
    <lineage>
        <taxon>Eukaryota</taxon>
        <taxon>Viridiplantae</taxon>
        <taxon>Streptophyta</taxon>
        <taxon>Embryophyta</taxon>
        <taxon>Tracheophyta</taxon>
        <taxon>Spermatophyta</taxon>
        <taxon>Magnoliopsida</taxon>
        <taxon>eudicotyledons</taxon>
        <taxon>Gunneridae</taxon>
        <taxon>Pentapetalae</taxon>
        <taxon>rosids</taxon>
        <taxon>fabids</taxon>
        <taxon>Oxalidales</taxon>
        <taxon>Cephalotaceae</taxon>
        <taxon>Cephalotus</taxon>
    </lineage>
</organism>
<dbReference type="GO" id="GO:0003688">
    <property type="term" value="F:DNA replication origin binding"/>
    <property type="evidence" value="ECO:0007669"/>
    <property type="project" value="TreeGrafter"/>
</dbReference>
<dbReference type="Gene3D" id="3.30.420.10">
    <property type="entry name" value="Ribonuclease H-like superfamily/Ribonuclease H"/>
    <property type="match status" value="1"/>
</dbReference>
<comment type="similarity">
    <text evidence="2 14">Belongs to the DNA polymerase type-B family.</text>
</comment>
<sequence length="1532" mass="171314">MADEGPTISARRRSRGAEATARAETLELLKSLRRGGRRSDSGGGYEIKLEKPIYDTFEEEEYDALVAKRKEEARNFIVDDDGLGYGDEGEEDDWTMAGLPPSSDESDGEGRSDRVKKKKKVEKKEKDPNQRKSNAALSAAALMMGKQRISSMFTSSVFKKSRENDKVKGFDSESIVDDVIAKFAPDNADRQRRRRKHVGGLLVNSNMAAVSHLLADSVKSENQVVNCDVELIKEVKEEQQLDLDSGVEDRGAVLEFGDDSVVVAVGASEERVKDVVVEVKAEEPIVVKKDEGFHTLNAKITDEVKDPALSATAGWKAAMGAGVAEVVKNASECDLQSDFELNEDGSMRFYIIDAYEEFYGANMGTLYLFGKVKAGCSYHSCCVVVKNMQRCVYAIPNDSVFHPNLMTSLEKDYEESRISPADFRAKLHDIASGLKNEIAKQLLNLSVSNFSMAPVKRRYAFERSDILAGENYTIKINYPFKDPPLPADLKGETFSAVLGTHCSALELFIVKRKVKGPSWLSVSKFSSCPSPQRVSWCKFEVTVDSPKDIWVSSSSKSIIEIPPVVVTAINLKTIINEKQNVNEVVSASVISCHKAKIDTPMLASEWKKPGMLSHFTVVRKLDGGIFPMGFTTEQMDRNSKAGSNILISEISERALLNRLMIELHKLDSDVLVGHNISGFDLDVLLHRAQACRVPNSMWSKIGRLKRSVMPKLTKGSSIFGSGASPGIISCIAGRLLCDTYLCARDLLKEVSYSLTQLAKTQLNKDRKEIAPHDIPRMFQTSESLMELIEYGETDAWLSMELMFHLSVLPLTRQLTNISGNLWAKTLQGARAQRVEYLLLHAFHAKKYIVPDKISSNMKETKMTKRRMNTGVNERNSDELNINNENFEDGSPQNDHGRGKKGPAYSGGLVLEPKRGLYDKYVLLLDFNSLYPSIIQEYNICFTTVERTSDGLVPHLPSSKTTGVLPELLKNLVERRRLVKSWMKTASGLKVQQLDIQQQALKLTANSMYGCLGFSNSRFYAKPLAELITQQGREILQSTVDLVQNNLNLEVIYGDTDSIMIYSGLDDIPKARAMAGKVIQEVNKKYRCLEIDLDGLYKRMLLLKKKKYAAVKVQFRDGTPYEVIERKGLDMVRRDWSLLSKELGDFCLSQILSGGSCEDVVESIHNSLMKVQEDMRNGQVALEKYVITKTLTKPPEAYPDAKNQSHVQVALQLKQSGYTTGCSVGDTVPYIICCEQGTNSGSSTGIAQRARHPDELKKDNGKWMIDIDYYLSQQIHPVVSRLCASIQGTSPERLADCLGLDSSKFQSNSVQAANKDTSSPLLFALDDERYRNCEPLILLYPSCYGTFDCPAVFNSICTSINEKATNPQVEESKSNIWSRLRCPKCPREGDLGRLSPAMIANQVKRQADGFVSMYYKGVMTCDDETCKYTTRSLNLRLIGDSERGTVCPNYPRCNGCLIRKYTEADLYKQLSYFCHLLDTVHCIEKMEPSNRIPLEKKLEKIRPMVELAALTVQRMRERCAYGWIQLKDLIVTV</sequence>
<dbReference type="PROSITE" id="PS00116">
    <property type="entry name" value="DNA_POLYMERASE_B"/>
    <property type="match status" value="1"/>
</dbReference>
<dbReference type="InterPro" id="IPR006134">
    <property type="entry name" value="DNA-dir_DNA_pol_B_multi_dom"/>
</dbReference>
<feature type="region of interest" description="Disordered" evidence="15">
    <location>
        <begin position="79"/>
        <end position="135"/>
    </location>
</feature>
<dbReference type="Pfam" id="PF00136">
    <property type="entry name" value="DNA_pol_B"/>
    <property type="match status" value="1"/>
</dbReference>
<dbReference type="GO" id="GO:0006272">
    <property type="term" value="P:leading strand elongation"/>
    <property type="evidence" value="ECO:0007669"/>
    <property type="project" value="TreeGrafter"/>
</dbReference>
<keyword evidence="21" id="KW-1185">Reference proteome</keyword>
<evidence type="ECO:0000256" key="3">
    <source>
        <dbReference type="ARBA" id="ARBA00022679"/>
    </source>
</evidence>
<dbReference type="InterPro" id="IPR015088">
    <property type="entry name" value="Znf_DNA-dir_DNA_pol_B_alpha"/>
</dbReference>
<dbReference type="SUPFAM" id="SSF53098">
    <property type="entry name" value="Ribonuclease H-like"/>
    <property type="match status" value="1"/>
</dbReference>
<dbReference type="GO" id="GO:0008270">
    <property type="term" value="F:zinc ion binding"/>
    <property type="evidence" value="ECO:0007669"/>
    <property type="project" value="UniProtKB-KW"/>
</dbReference>
<keyword evidence="10 14" id="KW-0238">DNA-binding</keyword>
<dbReference type="FunFam" id="1.10.3200.20:FF:000003">
    <property type="entry name" value="DNA polymerase"/>
    <property type="match status" value="1"/>
</dbReference>
<dbReference type="GO" id="GO:0003887">
    <property type="term" value="F:DNA-directed DNA polymerase activity"/>
    <property type="evidence" value="ECO:0007669"/>
    <property type="project" value="UniProtKB-KW"/>
</dbReference>
<feature type="region of interest" description="Disordered" evidence="15">
    <location>
        <begin position="873"/>
        <end position="903"/>
    </location>
</feature>
<feature type="domain" description="DNA-directed DNA polymerase family B multifunctional" evidence="16">
    <location>
        <begin position="821"/>
        <end position="1285"/>
    </location>
</feature>
<evidence type="ECO:0000256" key="9">
    <source>
        <dbReference type="ARBA" id="ARBA00022932"/>
    </source>
</evidence>
<accession>A0A1Q3BIQ4</accession>
<evidence type="ECO:0000256" key="2">
    <source>
        <dbReference type="ARBA" id="ARBA00005755"/>
    </source>
</evidence>
<evidence type="ECO:0000256" key="15">
    <source>
        <dbReference type="SAM" id="MobiDB-lite"/>
    </source>
</evidence>
<evidence type="ECO:0000259" key="19">
    <source>
        <dbReference type="Pfam" id="PF12254"/>
    </source>
</evidence>
<proteinExistence type="inferred from homology"/>
<dbReference type="InParanoid" id="A0A1Q3BIQ4"/>
<gene>
    <name evidence="20" type="ORF">CFOL_v3_11248</name>
</gene>
<evidence type="ECO:0000259" key="16">
    <source>
        <dbReference type="Pfam" id="PF00136"/>
    </source>
</evidence>
<dbReference type="GO" id="GO:0003697">
    <property type="term" value="F:single-stranded DNA binding"/>
    <property type="evidence" value="ECO:0007669"/>
    <property type="project" value="TreeGrafter"/>
</dbReference>
<dbReference type="FunFam" id="3.30.420.10:FF:000043">
    <property type="entry name" value="DNA polymerase"/>
    <property type="match status" value="1"/>
</dbReference>
<dbReference type="OrthoDB" id="6755010at2759"/>
<dbReference type="InterPro" id="IPR017964">
    <property type="entry name" value="DNA-dir_DNA_pol_B_CS"/>
</dbReference>
<dbReference type="GO" id="GO:0000166">
    <property type="term" value="F:nucleotide binding"/>
    <property type="evidence" value="ECO:0007669"/>
    <property type="project" value="InterPro"/>
</dbReference>
<dbReference type="EMBL" id="BDDD01000585">
    <property type="protein sequence ID" value="GAV67744.1"/>
    <property type="molecule type" value="Genomic_DNA"/>
</dbReference>
<dbReference type="SUPFAM" id="SSF56672">
    <property type="entry name" value="DNA/RNA polymerases"/>
    <property type="match status" value="1"/>
</dbReference>
<dbReference type="FunFam" id="3.30.70.2820:FF:000002">
    <property type="entry name" value="DNA polymerase"/>
    <property type="match status" value="1"/>
</dbReference>
<dbReference type="InterPro" id="IPR024647">
    <property type="entry name" value="DNA_pol_a_cat_su_N"/>
</dbReference>
<feature type="compositionally biased region" description="Polar residues" evidence="15">
    <location>
        <begin position="873"/>
        <end position="884"/>
    </location>
</feature>
<dbReference type="InterPro" id="IPR036397">
    <property type="entry name" value="RNaseH_sf"/>
</dbReference>
<evidence type="ECO:0000256" key="1">
    <source>
        <dbReference type="ARBA" id="ARBA00004123"/>
    </source>
</evidence>
<feature type="domain" description="Zinc finger DNA-directed DNA polymerase family B alpha" evidence="18">
    <location>
        <begin position="1325"/>
        <end position="1528"/>
    </location>
</feature>
<dbReference type="PANTHER" id="PTHR45861">
    <property type="entry name" value="DNA POLYMERASE ALPHA CATALYTIC SUBUNIT"/>
    <property type="match status" value="1"/>
</dbReference>
<dbReference type="GO" id="GO:0006273">
    <property type="term" value="P:lagging strand elongation"/>
    <property type="evidence" value="ECO:0007669"/>
    <property type="project" value="TreeGrafter"/>
</dbReference>
<evidence type="ECO:0000256" key="4">
    <source>
        <dbReference type="ARBA" id="ARBA00022695"/>
    </source>
</evidence>
<dbReference type="Gene3D" id="3.90.1600.10">
    <property type="entry name" value="Palm domain of DNA polymerase"/>
    <property type="match status" value="1"/>
</dbReference>
<dbReference type="FunFam" id="1.10.132.60:FF:000004">
    <property type="entry name" value="DNA polymerase"/>
    <property type="match status" value="1"/>
</dbReference>
<keyword evidence="3 14" id="KW-0808">Transferase</keyword>
<feature type="domain" description="DNA polymerase alpha catalytic subunit N-terminal" evidence="19">
    <location>
        <begin position="26"/>
        <end position="94"/>
    </location>
</feature>
<feature type="compositionally biased region" description="Acidic residues" evidence="15">
    <location>
        <begin position="79"/>
        <end position="94"/>
    </location>
</feature>
<dbReference type="Gene3D" id="3.30.70.2820">
    <property type="match status" value="1"/>
</dbReference>
<dbReference type="InterPro" id="IPR006133">
    <property type="entry name" value="DNA-dir_DNA_pol_B_exonuc"/>
</dbReference>
<reference evidence="21" key="1">
    <citation type="submission" date="2016-04" db="EMBL/GenBank/DDBJ databases">
        <title>Cephalotus genome sequencing.</title>
        <authorList>
            <person name="Fukushima K."/>
            <person name="Hasebe M."/>
            <person name="Fang X."/>
        </authorList>
    </citation>
    <scope>NUCLEOTIDE SEQUENCE [LARGE SCALE GENOMIC DNA]</scope>
    <source>
        <strain evidence="21">cv. St1</strain>
    </source>
</reference>
<keyword evidence="9 14" id="KW-0239">DNA-directed DNA polymerase</keyword>
<evidence type="ECO:0000256" key="7">
    <source>
        <dbReference type="ARBA" id="ARBA00022771"/>
    </source>
</evidence>
<dbReference type="Gene3D" id="1.10.3200.20">
    <property type="entry name" value="DNA Polymerase alpha, zinc finger"/>
    <property type="match status" value="1"/>
</dbReference>
<evidence type="ECO:0000256" key="10">
    <source>
        <dbReference type="ARBA" id="ARBA00023125"/>
    </source>
</evidence>
<evidence type="ECO:0000256" key="5">
    <source>
        <dbReference type="ARBA" id="ARBA00022705"/>
    </source>
</evidence>
<dbReference type="EC" id="2.7.7.7" evidence="14"/>
<dbReference type="FunFam" id="1.10.287.690:FF:000004">
    <property type="entry name" value="DNA polymerase"/>
    <property type="match status" value="1"/>
</dbReference>
<dbReference type="Gene3D" id="1.10.287.690">
    <property type="entry name" value="Helix hairpin bin"/>
    <property type="match status" value="1"/>
</dbReference>
<name>A0A1Q3BIQ4_CEPFO</name>
<dbReference type="InterPro" id="IPR006172">
    <property type="entry name" value="DNA-dir_DNA_pol_B"/>
</dbReference>
<evidence type="ECO:0000256" key="8">
    <source>
        <dbReference type="ARBA" id="ARBA00022833"/>
    </source>
</evidence>
<keyword evidence="5 14" id="KW-0235">DNA replication</keyword>
<evidence type="ECO:0000256" key="11">
    <source>
        <dbReference type="ARBA" id="ARBA00023242"/>
    </source>
</evidence>
<dbReference type="SMART" id="SM00486">
    <property type="entry name" value="POLBc"/>
    <property type="match status" value="1"/>
</dbReference>
<dbReference type="Gene3D" id="2.40.50.730">
    <property type="match status" value="1"/>
</dbReference>
<dbReference type="InterPro" id="IPR045846">
    <property type="entry name" value="POLBc_alpha"/>
</dbReference>
<dbReference type="GO" id="GO:0005658">
    <property type="term" value="C:alpha DNA polymerase:primase complex"/>
    <property type="evidence" value="ECO:0007669"/>
    <property type="project" value="TreeGrafter"/>
</dbReference>
<dbReference type="InterPro" id="IPR012337">
    <property type="entry name" value="RNaseH-like_sf"/>
</dbReference>
<keyword evidence="4 14" id="KW-0548">Nucleotidyltransferase</keyword>
<feature type="domain" description="DNA-directed DNA polymerase family B exonuclease" evidence="17">
    <location>
        <begin position="500"/>
        <end position="755"/>
    </location>
</feature>
<dbReference type="Pfam" id="PF08996">
    <property type="entry name" value="zf-DNA_Pol"/>
    <property type="match status" value="1"/>
</dbReference>
<dbReference type="PANTHER" id="PTHR45861:SF1">
    <property type="entry name" value="DNA POLYMERASE ALPHA CATALYTIC SUBUNIT"/>
    <property type="match status" value="1"/>
</dbReference>
<dbReference type="FunCoup" id="A0A1Q3BIQ4">
    <property type="interactions" value="2611"/>
</dbReference>
<dbReference type="InterPro" id="IPR042087">
    <property type="entry name" value="DNA_pol_B_thumb"/>
</dbReference>
<keyword evidence="7" id="KW-0863">Zinc-finger</keyword>
<dbReference type="Proteomes" id="UP000187406">
    <property type="component" value="Unassembled WGS sequence"/>
</dbReference>
<evidence type="ECO:0000313" key="20">
    <source>
        <dbReference type="EMBL" id="GAV67744.1"/>
    </source>
</evidence>
<dbReference type="InterPro" id="IPR038256">
    <property type="entry name" value="Pol_alpha_znc_sf"/>
</dbReference>
<dbReference type="STRING" id="3775.A0A1Q3BIQ4"/>
<comment type="subcellular location">
    <subcellularLocation>
        <location evidence="1">Nucleus</location>
    </subcellularLocation>
</comment>
<dbReference type="Pfam" id="PF03104">
    <property type="entry name" value="DNA_pol_B_exo1"/>
    <property type="match status" value="1"/>
</dbReference>
<dbReference type="NCBIfam" id="TIGR00592">
    <property type="entry name" value="pol2"/>
    <property type="match status" value="1"/>
</dbReference>
<dbReference type="Pfam" id="PF12254">
    <property type="entry name" value="DNA_pol_alpha_N"/>
    <property type="match status" value="1"/>
</dbReference>
<evidence type="ECO:0000256" key="12">
    <source>
        <dbReference type="ARBA" id="ARBA00049244"/>
    </source>
</evidence>
<comment type="caution">
    <text evidence="20">The sequence shown here is derived from an EMBL/GenBank/DDBJ whole genome shotgun (WGS) entry which is preliminary data.</text>
</comment>
<evidence type="ECO:0000256" key="6">
    <source>
        <dbReference type="ARBA" id="ARBA00022723"/>
    </source>
</evidence>
<dbReference type="Gene3D" id="1.10.132.60">
    <property type="entry name" value="DNA polymerase family B, C-terminal domain"/>
    <property type="match status" value="1"/>
</dbReference>
<evidence type="ECO:0000256" key="14">
    <source>
        <dbReference type="RuleBase" id="RU000442"/>
    </source>
</evidence>
<keyword evidence="6" id="KW-0479">Metal-binding</keyword>
<evidence type="ECO:0000313" key="21">
    <source>
        <dbReference type="Proteomes" id="UP000187406"/>
    </source>
</evidence>
<keyword evidence="11" id="KW-0539">Nucleus</keyword>
<dbReference type="CDD" id="cd05776">
    <property type="entry name" value="DNA_polB_alpha_exo"/>
    <property type="match status" value="1"/>
</dbReference>
<evidence type="ECO:0000256" key="13">
    <source>
        <dbReference type="ARBA" id="ARBA00054627"/>
    </source>
</evidence>
<feature type="region of interest" description="Disordered" evidence="15">
    <location>
        <begin position="1"/>
        <end position="22"/>
    </location>
</feature>
<dbReference type="PRINTS" id="PR00106">
    <property type="entry name" value="DNAPOLB"/>
</dbReference>
<evidence type="ECO:0000259" key="18">
    <source>
        <dbReference type="Pfam" id="PF08996"/>
    </source>
</evidence>
<keyword evidence="8" id="KW-0862">Zinc</keyword>